<protein>
    <recommendedName>
        <fullName evidence="3">ABM domain-containing protein</fullName>
    </recommendedName>
</protein>
<dbReference type="STRING" id="78410.A0A0P7BEY4"/>
<proteinExistence type="predicted"/>
<reference evidence="1 2" key="1">
    <citation type="submission" date="2015-09" db="EMBL/GenBank/DDBJ databases">
        <title>Draft genome of a European isolate of the apple canker pathogen Neonectria ditissima.</title>
        <authorList>
            <person name="Gomez-Cortecero A."/>
            <person name="Harrison R.J."/>
            <person name="Armitage A.D."/>
        </authorList>
    </citation>
    <scope>NUCLEOTIDE SEQUENCE [LARGE SCALE GENOMIC DNA]</scope>
    <source>
        <strain evidence="1 2">R09/05</strain>
    </source>
</reference>
<dbReference type="Proteomes" id="UP000050424">
    <property type="component" value="Unassembled WGS sequence"/>
</dbReference>
<evidence type="ECO:0008006" key="3">
    <source>
        <dbReference type="Google" id="ProtNLM"/>
    </source>
</evidence>
<dbReference type="Gene3D" id="3.30.70.100">
    <property type="match status" value="1"/>
</dbReference>
<organism evidence="1 2">
    <name type="scientific">Neonectria ditissima</name>
    <dbReference type="NCBI Taxonomy" id="78410"/>
    <lineage>
        <taxon>Eukaryota</taxon>
        <taxon>Fungi</taxon>
        <taxon>Dikarya</taxon>
        <taxon>Ascomycota</taxon>
        <taxon>Pezizomycotina</taxon>
        <taxon>Sordariomycetes</taxon>
        <taxon>Hypocreomycetidae</taxon>
        <taxon>Hypocreales</taxon>
        <taxon>Nectriaceae</taxon>
        <taxon>Neonectria</taxon>
    </lineage>
</organism>
<evidence type="ECO:0000313" key="2">
    <source>
        <dbReference type="Proteomes" id="UP000050424"/>
    </source>
</evidence>
<dbReference type="OrthoDB" id="3830579at2759"/>
<sequence length="217" mass="24208">MGVKPDLNVMDQATLEGDILTTAWKTVLTKPGGPHRVFWGLETDDPSRLWAFFDWDSIEQHEQFAKTHGADAVKDIPKICTHGELTKHIAMAPSSDVLQSPSTEVLLVYFPAEISSMYRDETSSSLQDIFTMSLRNCPDVKEVAYGWGMENDFPVRGKSGQLASVLIGFIGLSDVKTQAKFHNADAYKEVEAKIKSLEGVVNFYGFSIECQKLERDN</sequence>
<accession>A0A0P7BEY4</accession>
<comment type="caution">
    <text evidence="1">The sequence shown here is derived from an EMBL/GenBank/DDBJ whole genome shotgun (WGS) entry which is preliminary data.</text>
</comment>
<gene>
    <name evidence="1" type="ORF">AK830_g2444</name>
</gene>
<evidence type="ECO:0000313" key="1">
    <source>
        <dbReference type="EMBL" id="KPM44065.1"/>
    </source>
</evidence>
<name>A0A0P7BEY4_9HYPO</name>
<keyword evidence="2" id="KW-1185">Reference proteome</keyword>
<dbReference type="EMBL" id="LKCW01000023">
    <property type="protein sequence ID" value="KPM44065.1"/>
    <property type="molecule type" value="Genomic_DNA"/>
</dbReference>
<dbReference type="AlphaFoldDB" id="A0A0P7BEY4"/>